<evidence type="ECO:0000256" key="1">
    <source>
        <dbReference type="SAM" id="MobiDB-lite"/>
    </source>
</evidence>
<dbReference type="Proteomes" id="UP000299102">
    <property type="component" value="Unassembled WGS sequence"/>
</dbReference>
<feature type="region of interest" description="Disordered" evidence="1">
    <location>
        <begin position="1"/>
        <end position="74"/>
    </location>
</feature>
<organism evidence="2 3">
    <name type="scientific">Eumeta variegata</name>
    <name type="common">Bagworm moth</name>
    <name type="synonym">Eumeta japonica</name>
    <dbReference type="NCBI Taxonomy" id="151549"/>
    <lineage>
        <taxon>Eukaryota</taxon>
        <taxon>Metazoa</taxon>
        <taxon>Ecdysozoa</taxon>
        <taxon>Arthropoda</taxon>
        <taxon>Hexapoda</taxon>
        <taxon>Insecta</taxon>
        <taxon>Pterygota</taxon>
        <taxon>Neoptera</taxon>
        <taxon>Endopterygota</taxon>
        <taxon>Lepidoptera</taxon>
        <taxon>Glossata</taxon>
        <taxon>Ditrysia</taxon>
        <taxon>Tineoidea</taxon>
        <taxon>Psychidae</taxon>
        <taxon>Oiketicinae</taxon>
        <taxon>Eumeta</taxon>
    </lineage>
</organism>
<feature type="region of interest" description="Disordered" evidence="1">
    <location>
        <begin position="114"/>
        <end position="134"/>
    </location>
</feature>
<reference evidence="2 3" key="1">
    <citation type="journal article" date="2019" name="Commun. Biol.">
        <title>The bagworm genome reveals a unique fibroin gene that provides high tensile strength.</title>
        <authorList>
            <person name="Kono N."/>
            <person name="Nakamura H."/>
            <person name="Ohtoshi R."/>
            <person name="Tomita M."/>
            <person name="Numata K."/>
            <person name="Arakawa K."/>
        </authorList>
    </citation>
    <scope>NUCLEOTIDE SEQUENCE [LARGE SCALE GENOMIC DNA]</scope>
</reference>
<proteinExistence type="predicted"/>
<gene>
    <name evidence="2" type="ORF">EVAR_50994_1</name>
</gene>
<evidence type="ECO:0000313" key="2">
    <source>
        <dbReference type="EMBL" id="GBP91819.1"/>
    </source>
</evidence>
<protein>
    <submittedName>
        <fullName evidence="2">Uncharacterized protein</fullName>
    </submittedName>
</protein>
<evidence type="ECO:0000313" key="3">
    <source>
        <dbReference type="Proteomes" id="UP000299102"/>
    </source>
</evidence>
<comment type="caution">
    <text evidence="2">The sequence shown here is derived from an EMBL/GenBank/DDBJ whole genome shotgun (WGS) entry which is preliminary data.</text>
</comment>
<name>A0A4C1ZXU2_EUMVA</name>
<feature type="compositionally biased region" description="Basic and acidic residues" evidence="1">
    <location>
        <begin position="56"/>
        <end position="67"/>
    </location>
</feature>
<keyword evidence="3" id="KW-1185">Reference proteome</keyword>
<dbReference type="AlphaFoldDB" id="A0A4C1ZXU2"/>
<dbReference type="EMBL" id="BGZK01002213">
    <property type="protein sequence ID" value="GBP91819.1"/>
    <property type="molecule type" value="Genomic_DNA"/>
</dbReference>
<sequence length="134" mass="14432">MSEGKRAGEPSDSGRSPPPMNTGASPASREDVPSPSPPKKSQAGSSKNLEAMNDEQGERSPQDEKRFQGFNRPTGEAHARAFCFIVRSFDHKPSVPDAGQRRPRAPDVSCHCAMTHSQPGKLGPLLEKGVLWPS</sequence>
<accession>A0A4C1ZXU2</accession>